<dbReference type="InterPro" id="IPR013108">
    <property type="entry name" value="Amidohydro_3"/>
</dbReference>
<reference evidence="3 4" key="1">
    <citation type="submission" date="2017-04" db="EMBL/GenBank/DDBJ databases">
        <authorList>
            <person name="Afonso C.L."/>
            <person name="Miller P.J."/>
            <person name="Scott M.A."/>
            <person name="Spackman E."/>
            <person name="Goraichik I."/>
            <person name="Dimitrov K.M."/>
            <person name="Suarez D.L."/>
            <person name="Swayne D.E."/>
        </authorList>
    </citation>
    <scope>NUCLEOTIDE SEQUENCE [LARGE SCALE GENOMIC DNA]</scope>
    <source>
        <strain evidence="3 4">VK13</strain>
    </source>
</reference>
<dbReference type="GO" id="GO:0016810">
    <property type="term" value="F:hydrolase activity, acting on carbon-nitrogen (but not peptide) bonds"/>
    <property type="evidence" value="ECO:0007669"/>
    <property type="project" value="InterPro"/>
</dbReference>
<gene>
    <name evidence="3" type="ORF">SAMN06296008_1022</name>
</gene>
<dbReference type="SUPFAM" id="SSF51556">
    <property type="entry name" value="Metallo-dependent hydrolases"/>
    <property type="match status" value="1"/>
</dbReference>
<dbReference type="Gene3D" id="2.30.40.10">
    <property type="entry name" value="Urease, subunit C, domain 1"/>
    <property type="match status" value="1"/>
</dbReference>
<dbReference type="InterPro" id="IPR011059">
    <property type="entry name" value="Metal-dep_hydrolase_composite"/>
</dbReference>
<evidence type="ECO:0000313" key="4">
    <source>
        <dbReference type="Proteomes" id="UP000192708"/>
    </source>
</evidence>
<keyword evidence="4" id="KW-1185">Reference proteome</keyword>
<evidence type="ECO:0000313" key="3">
    <source>
        <dbReference type="EMBL" id="SMC31528.1"/>
    </source>
</evidence>
<organism evidence="3 4">
    <name type="scientific">Polynucleobacter kasalickyi</name>
    <dbReference type="NCBI Taxonomy" id="1938817"/>
    <lineage>
        <taxon>Bacteria</taxon>
        <taxon>Pseudomonadati</taxon>
        <taxon>Pseudomonadota</taxon>
        <taxon>Betaproteobacteria</taxon>
        <taxon>Burkholderiales</taxon>
        <taxon>Burkholderiaceae</taxon>
        <taxon>Polynucleobacter</taxon>
    </lineage>
</organism>
<dbReference type="PANTHER" id="PTHR22642:SF21">
    <property type="entry name" value="PERIPLASMIC PROTEIN"/>
    <property type="match status" value="1"/>
</dbReference>
<dbReference type="Gene3D" id="3.10.310.70">
    <property type="match status" value="1"/>
</dbReference>
<keyword evidence="1" id="KW-0732">Signal</keyword>
<dbReference type="Proteomes" id="UP000192708">
    <property type="component" value="Unassembled WGS sequence"/>
</dbReference>
<dbReference type="Pfam" id="PF07969">
    <property type="entry name" value="Amidohydro_3"/>
    <property type="match status" value="1"/>
</dbReference>
<sequence length="560" mass="62123">MIKKIFMPKFTKIAFLFLCLPLVSCTSLIQDTQKSGADLVVINAKVITLDASHKEAQAVAVRSGKFIKVGSNDEIQALIQTGTKVIDAKGKTLIPGLNDAHIHMVRAGMYWKYEVRLDEATSIPEILKLISERVQKTPKGTWILTLGGWHPSQIKERRMPTLEELDRVAPNHPVYLQALRDVGQMNTAAIQQSKITAQSELPGGVTIGKDATGNFNGFIKGFNGQVLALKAFPTPSLEEKITGLQLVMRDFNQAGLTSVGETFGIGVDEPDYQVLFETWRRKKMSVRVGLHFPTGSQNEAKKWIASTTSASSDEMLLFNGLGEGVLNSMGDGYLPKQFPISNQAKEELAKIVALGADSKINFQFHATLETTMNAMLDSLEAVHQTSPINDLRITFLHAEQITPSIMARMKKLGMGVQMQNRQSLGSDLMQTNWGDRAQDIPPVKTVYQSGLPIGGGTDGTTSSSYRPFISMHWLISGKNWRGDVVRPTEKLTREEALRMYTQGSAWFTWEENKKGTIAKNRLADFLILDKDYFTVPEDDIRWLKPVTTVVGGNVVYQMQD</sequence>
<feature type="chain" id="PRO_5010718083" description="Amidohydrolase 3 domain-containing protein" evidence="1">
    <location>
        <begin position="30"/>
        <end position="560"/>
    </location>
</feature>
<dbReference type="CDD" id="cd01300">
    <property type="entry name" value="YtcJ_like"/>
    <property type="match status" value="1"/>
</dbReference>
<dbReference type="AlphaFoldDB" id="A0A1W1Y707"/>
<proteinExistence type="predicted"/>
<accession>A0A1W1Y707</accession>
<feature type="domain" description="Amidohydrolase 3" evidence="2">
    <location>
        <begin position="84"/>
        <end position="556"/>
    </location>
</feature>
<protein>
    <recommendedName>
        <fullName evidence="2">Amidohydrolase 3 domain-containing protein</fullName>
    </recommendedName>
</protein>
<dbReference type="InterPro" id="IPR033932">
    <property type="entry name" value="YtcJ-like"/>
</dbReference>
<dbReference type="EMBL" id="FWXJ01000002">
    <property type="protein sequence ID" value="SMC31528.1"/>
    <property type="molecule type" value="Genomic_DNA"/>
</dbReference>
<dbReference type="InterPro" id="IPR032466">
    <property type="entry name" value="Metal_Hydrolase"/>
</dbReference>
<dbReference type="SUPFAM" id="SSF51338">
    <property type="entry name" value="Composite domain of metallo-dependent hydrolases"/>
    <property type="match status" value="1"/>
</dbReference>
<dbReference type="PANTHER" id="PTHR22642">
    <property type="entry name" value="IMIDAZOLONEPROPIONASE"/>
    <property type="match status" value="1"/>
</dbReference>
<feature type="signal peptide" evidence="1">
    <location>
        <begin position="1"/>
        <end position="29"/>
    </location>
</feature>
<evidence type="ECO:0000256" key="1">
    <source>
        <dbReference type="SAM" id="SignalP"/>
    </source>
</evidence>
<dbReference type="Gene3D" id="3.20.20.140">
    <property type="entry name" value="Metal-dependent hydrolases"/>
    <property type="match status" value="1"/>
</dbReference>
<evidence type="ECO:0000259" key="2">
    <source>
        <dbReference type="Pfam" id="PF07969"/>
    </source>
</evidence>
<name>A0A1W1Y707_9BURK</name>